<protein>
    <recommendedName>
        <fullName evidence="3">Integrase zinc-binding domain-containing protein</fullName>
    </recommendedName>
</protein>
<reference evidence="1" key="1">
    <citation type="submission" date="2021-03" db="EMBL/GenBank/DDBJ databases">
        <title>Draft genome sequence of rust myrtle Austropuccinia psidii MF-1, a brazilian biotype.</title>
        <authorList>
            <person name="Quecine M.C."/>
            <person name="Pachon D.M.R."/>
            <person name="Bonatelli M.L."/>
            <person name="Correr F.H."/>
            <person name="Franceschini L.M."/>
            <person name="Leite T.F."/>
            <person name="Margarido G.R.A."/>
            <person name="Almeida C.A."/>
            <person name="Ferrarezi J.A."/>
            <person name="Labate C.A."/>
        </authorList>
    </citation>
    <scope>NUCLEOTIDE SEQUENCE</scope>
    <source>
        <strain evidence="1">MF-1</strain>
    </source>
</reference>
<evidence type="ECO:0000313" key="2">
    <source>
        <dbReference type="Proteomes" id="UP000765509"/>
    </source>
</evidence>
<organism evidence="1 2">
    <name type="scientific">Austropuccinia psidii MF-1</name>
    <dbReference type="NCBI Taxonomy" id="1389203"/>
    <lineage>
        <taxon>Eukaryota</taxon>
        <taxon>Fungi</taxon>
        <taxon>Dikarya</taxon>
        <taxon>Basidiomycota</taxon>
        <taxon>Pucciniomycotina</taxon>
        <taxon>Pucciniomycetes</taxon>
        <taxon>Pucciniales</taxon>
        <taxon>Sphaerophragmiaceae</taxon>
        <taxon>Austropuccinia</taxon>
    </lineage>
</organism>
<dbReference type="EMBL" id="AVOT02066397">
    <property type="protein sequence ID" value="MBW0558211.1"/>
    <property type="molecule type" value="Genomic_DNA"/>
</dbReference>
<accession>A0A9Q3JAD3</accession>
<dbReference type="Proteomes" id="UP000765509">
    <property type="component" value="Unassembled WGS sequence"/>
</dbReference>
<keyword evidence="2" id="KW-1185">Reference proteome</keyword>
<gene>
    <name evidence="1" type="ORF">O181_097926</name>
</gene>
<evidence type="ECO:0008006" key="3">
    <source>
        <dbReference type="Google" id="ProtNLM"/>
    </source>
</evidence>
<proteinExistence type="predicted"/>
<comment type="caution">
    <text evidence="1">The sequence shown here is derived from an EMBL/GenBank/DDBJ whole genome shotgun (WGS) entry which is preliminary data.</text>
</comment>
<evidence type="ECO:0000313" key="1">
    <source>
        <dbReference type="EMBL" id="MBW0558211.1"/>
    </source>
</evidence>
<dbReference type="AlphaFoldDB" id="A0A9Q3JAD3"/>
<sequence length="170" mass="19458">MSSKVLTCRQALWAEFLSEFHFSITYFPGHLATLSDALSRWDKVYAERGKDFISKNPMNLQQLIKQDEVQPARIFAVKMESFSNLIESIQKKLCQDSQYRSILQDLGKGKSVQDYPLDSSFQLLLFKDQVVVPNDPTAQLSIHQTHHVSPLAGHPGQENTLLFSSFLFFF</sequence>
<name>A0A9Q3JAD3_9BASI</name>